<feature type="domain" description="Fido" evidence="3">
    <location>
        <begin position="114"/>
        <end position="270"/>
    </location>
</feature>
<evidence type="ECO:0000256" key="1">
    <source>
        <dbReference type="PIRSR" id="PIRSR640198-1"/>
    </source>
</evidence>
<feature type="binding site" evidence="2">
    <location>
        <begin position="211"/>
        <end position="218"/>
    </location>
    <ligand>
        <name>ATP</name>
        <dbReference type="ChEBI" id="CHEBI:30616"/>
    </ligand>
</feature>
<reference evidence="4 5" key="1">
    <citation type="submission" date="2018-05" db="EMBL/GenBank/DDBJ databases">
        <title>Complete genome sequence of Arcticibacterium luteifluviistationis SM1504T, a cytophagaceae bacterium isolated from Arctic surface seawater.</title>
        <authorList>
            <person name="Li Y."/>
            <person name="Qin Q.-L."/>
        </authorList>
    </citation>
    <scope>NUCLEOTIDE SEQUENCE [LARGE SCALE GENOMIC DNA]</scope>
    <source>
        <strain evidence="4 5">SM1504</strain>
    </source>
</reference>
<proteinExistence type="predicted"/>
<dbReference type="InterPro" id="IPR003812">
    <property type="entry name" value="Fido"/>
</dbReference>
<dbReference type="PROSITE" id="PS51459">
    <property type="entry name" value="FIDO"/>
    <property type="match status" value="1"/>
</dbReference>
<dbReference type="PANTHER" id="PTHR13504:SF33">
    <property type="entry name" value="FIC FAMILY PROTEIN"/>
    <property type="match status" value="1"/>
</dbReference>
<dbReference type="GO" id="GO:0005524">
    <property type="term" value="F:ATP binding"/>
    <property type="evidence" value="ECO:0007669"/>
    <property type="project" value="UniProtKB-KW"/>
</dbReference>
<dbReference type="KEGG" id="als:DJ013_15550"/>
<protein>
    <submittedName>
        <fullName evidence="4">DUF4172 domain-containing protein</fullName>
    </submittedName>
</protein>
<dbReference type="InterPro" id="IPR036388">
    <property type="entry name" value="WH-like_DNA-bd_sf"/>
</dbReference>
<evidence type="ECO:0000313" key="4">
    <source>
        <dbReference type="EMBL" id="AWV99501.1"/>
    </source>
</evidence>
<dbReference type="InterPro" id="IPR036597">
    <property type="entry name" value="Fido-like_dom_sf"/>
</dbReference>
<evidence type="ECO:0000259" key="3">
    <source>
        <dbReference type="PROSITE" id="PS51459"/>
    </source>
</evidence>
<sequence>MRYNWQQKDWPNFRYDKALSTSLLLPFLEKVGKSSGFMETLSKAEQDVSVINVLVKEAIKTSEIEGEYISRKDVISSIRKNLGFPTNKALIKDKRSEGLGELLIKVRETFDKPLSEQMLFKWHKLLMKGSFGAEVGKWRSHEEPMQVISGAMGKEKVHFEAPPSQKVPAEMAAFVTWFNASSPKGELKMFNPMLRAAITHLYFESVHPFEDGNGRIGRLLAEKALAQGLGKPVLISLSKSIEADKKTYYSQLEKAQQGNEITKWVNYFGGLVVDAQNDFEQTVRFSLKKASFFETHNELNERQKKVIKRMLDEGYEGFEGGMNTRKYIGLTKTSKATATRDLQDLVTKGIFISTGGGRSVSYQLKIA</sequence>
<keyword evidence="5" id="KW-1185">Reference proteome</keyword>
<dbReference type="AlphaFoldDB" id="A0A2Z4GED1"/>
<dbReference type="Pfam" id="PF13776">
    <property type="entry name" value="DUF4172"/>
    <property type="match status" value="1"/>
</dbReference>
<keyword evidence="2" id="KW-0547">Nucleotide-binding</keyword>
<name>A0A2Z4GED1_9BACT</name>
<organism evidence="4 5">
    <name type="scientific">Arcticibacterium luteifluviistationis</name>
    <dbReference type="NCBI Taxonomy" id="1784714"/>
    <lineage>
        <taxon>Bacteria</taxon>
        <taxon>Pseudomonadati</taxon>
        <taxon>Bacteroidota</taxon>
        <taxon>Cytophagia</taxon>
        <taxon>Cytophagales</taxon>
        <taxon>Leadbetterellaceae</taxon>
        <taxon>Arcticibacterium</taxon>
    </lineage>
</organism>
<dbReference type="Gene3D" id="1.10.10.10">
    <property type="entry name" value="Winged helix-like DNA-binding domain superfamily/Winged helix DNA-binding domain"/>
    <property type="match status" value="1"/>
</dbReference>
<dbReference type="Gene3D" id="1.10.3290.10">
    <property type="entry name" value="Fido-like domain"/>
    <property type="match status" value="1"/>
</dbReference>
<dbReference type="InterPro" id="IPR040198">
    <property type="entry name" value="Fido_containing"/>
</dbReference>
<dbReference type="PANTHER" id="PTHR13504">
    <property type="entry name" value="FIDO DOMAIN-CONTAINING PROTEIN DDB_G0283145"/>
    <property type="match status" value="1"/>
</dbReference>
<evidence type="ECO:0000313" key="5">
    <source>
        <dbReference type="Proteomes" id="UP000249873"/>
    </source>
</evidence>
<dbReference type="RefSeq" id="WP_111372869.1">
    <property type="nucleotide sequence ID" value="NZ_CP029480.1"/>
</dbReference>
<dbReference type="SUPFAM" id="SSF140931">
    <property type="entry name" value="Fic-like"/>
    <property type="match status" value="1"/>
</dbReference>
<keyword evidence="2" id="KW-0067">ATP-binding</keyword>
<dbReference type="OrthoDB" id="9814400at2"/>
<evidence type="ECO:0000256" key="2">
    <source>
        <dbReference type="PIRSR" id="PIRSR640198-2"/>
    </source>
</evidence>
<dbReference type="Proteomes" id="UP000249873">
    <property type="component" value="Chromosome"/>
</dbReference>
<feature type="binding site" evidence="2">
    <location>
        <begin position="248"/>
        <end position="249"/>
    </location>
    <ligand>
        <name>ATP</name>
        <dbReference type="ChEBI" id="CHEBI:30616"/>
    </ligand>
</feature>
<feature type="active site" evidence="1">
    <location>
        <position position="207"/>
    </location>
</feature>
<dbReference type="InterPro" id="IPR025230">
    <property type="entry name" value="DUF4172"/>
</dbReference>
<dbReference type="Pfam" id="PF02661">
    <property type="entry name" value="Fic"/>
    <property type="match status" value="1"/>
</dbReference>
<dbReference type="EMBL" id="CP029480">
    <property type="protein sequence ID" value="AWV99501.1"/>
    <property type="molecule type" value="Genomic_DNA"/>
</dbReference>
<accession>A0A2Z4GED1</accession>
<gene>
    <name evidence="4" type="ORF">DJ013_15550</name>
</gene>